<dbReference type="Proteomes" id="UP001152803">
    <property type="component" value="Unassembled WGS sequence"/>
</dbReference>
<keyword evidence="11" id="KW-1185">Reference proteome</keyword>
<gene>
    <name evidence="10" type="ORF">COCON_G00180350</name>
</gene>
<evidence type="ECO:0000256" key="6">
    <source>
        <dbReference type="ARBA" id="ARBA00023136"/>
    </source>
</evidence>
<dbReference type="GO" id="GO:0007200">
    <property type="term" value="P:phospholipase C-activating G protein-coupled receptor signaling pathway"/>
    <property type="evidence" value="ECO:0007669"/>
    <property type="project" value="TreeGrafter"/>
</dbReference>
<evidence type="ECO:0000256" key="1">
    <source>
        <dbReference type="ARBA" id="ARBA00004100"/>
    </source>
</evidence>
<dbReference type="OrthoDB" id="10036964at2759"/>
<dbReference type="PANTHER" id="PTHR46061:SF1">
    <property type="entry name" value="THYROTROPIN-RELEASING HORMONE RECEPTOR"/>
    <property type="match status" value="1"/>
</dbReference>
<evidence type="ECO:0000259" key="9">
    <source>
        <dbReference type="PROSITE" id="PS50262"/>
    </source>
</evidence>
<keyword evidence="6 8" id="KW-0472">Membrane</keyword>
<organism evidence="10 11">
    <name type="scientific">Conger conger</name>
    <name type="common">Conger eel</name>
    <name type="synonym">Muraena conger</name>
    <dbReference type="NCBI Taxonomy" id="82655"/>
    <lineage>
        <taxon>Eukaryota</taxon>
        <taxon>Metazoa</taxon>
        <taxon>Chordata</taxon>
        <taxon>Craniata</taxon>
        <taxon>Vertebrata</taxon>
        <taxon>Euteleostomi</taxon>
        <taxon>Actinopterygii</taxon>
        <taxon>Neopterygii</taxon>
        <taxon>Teleostei</taxon>
        <taxon>Anguilliformes</taxon>
        <taxon>Congridae</taxon>
        <taxon>Conger</taxon>
    </lineage>
</organism>
<reference evidence="10" key="1">
    <citation type="journal article" date="2023" name="Science">
        <title>Genome structures resolve the early diversification of teleost fishes.</title>
        <authorList>
            <person name="Parey E."/>
            <person name="Louis A."/>
            <person name="Montfort J."/>
            <person name="Bouchez O."/>
            <person name="Roques C."/>
            <person name="Iampietro C."/>
            <person name="Lluch J."/>
            <person name="Castinel A."/>
            <person name="Donnadieu C."/>
            <person name="Desvignes T."/>
            <person name="Floi Bucao C."/>
            <person name="Jouanno E."/>
            <person name="Wen M."/>
            <person name="Mejri S."/>
            <person name="Dirks R."/>
            <person name="Jansen H."/>
            <person name="Henkel C."/>
            <person name="Chen W.J."/>
            <person name="Zahm M."/>
            <person name="Cabau C."/>
            <person name="Klopp C."/>
            <person name="Thompson A.W."/>
            <person name="Robinson-Rechavi M."/>
            <person name="Braasch I."/>
            <person name="Lecointre G."/>
            <person name="Bobe J."/>
            <person name="Postlethwait J.H."/>
            <person name="Berthelot C."/>
            <person name="Roest Crollius H."/>
            <person name="Guiguen Y."/>
        </authorList>
    </citation>
    <scope>NUCLEOTIDE SEQUENCE</scope>
    <source>
        <strain evidence="10">Concon-B</strain>
    </source>
</reference>
<dbReference type="InterPro" id="IPR002120">
    <property type="entry name" value="TRH_rcpt_1"/>
</dbReference>
<comment type="function">
    <text evidence="1">Receptor for thyrotropin-releasing hormone (TRH). Upon ligand binding, this G-protein-coupled receptor triggers activation of the phosphatidylinositol (IP3)-calcium-protein kinase C (PKC) pathway.</text>
</comment>
<evidence type="ECO:0000256" key="7">
    <source>
        <dbReference type="ARBA" id="ARBA00032251"/>
    </source>
</evidence>
<comment type="caution">
    <text evidence="10">The sequence shown here is derived from an EMBL/GenBank/DDBJ whole genome shotgun (WGS) entry which is preliminary data.</text>
</comment>
<evidence type="ECO:0000313" key="10">
    <source>
        <dbReference type="EMBL" id="KAJ8259023.1"/>
    </source>
</evidence>
<sequence length="171" mass="19217">MENTSAAAMEFNATVRGGEVLSKMPLNSLEVQAVTILLALVICGVGIAGNVMVTKMLAVVVVLFALLWMPYRMLVVVNSLMDPPYLNTWFLLFCRMCIYVNSAINPIIYNLMSQKFRAAFRKLCHCQRQVPEKVSRHDVPVYYSAMKDCSQESANAHVREQRDVSTMFSIA</sequence>
<dbReference type="InterPro" id="IPR017452">
    <property type="entry name" value="GPCR_Rhodpsn_7TM"/>
</dbReference>
<protein>
    <recommendedName>
        <fullName evidence="3">Thyrotropin-releasing hormone receptor</fullName>
    </recommendedName>
    <alternativeName>
        <fullName evidence="7">Thyroliberin receptor</fullName>
    </alternativeName>
</protein>
<dbReference type="EMBL" id="JAFJMO010000013">
    <property type="protein sequence ID" value="KAJ8259023.1"/>
    <property type="molecule type" value="Genomic_DNA"/>
</dbReference>
<evidence type="ECO:0000256" key="8">
    <source>
        <dbReference type="SAM" id="Phobius"/>
    </source>
</evidence>
<accession>A0A9Q1D5P8</accession>
<dbReference type="GO" id="GO:0016020">
    <property type="term" value="C:membrane"/>
    <property type="evidence" value="ECO:0007669"/>
    <property type="project" value="UniProtKB-SubCell"/>
</dbReference>
<evidence type="ECO:0000313" key="11">
    <source>
        <dbReference type="Proteomes" id="UP001152803"/>
    </source>
</evidence>
<proteinExistence type="predicted"/>
<dbReference type="SUPFAM" id="SSF81321">
    <property type="entry name" value="Family A G protein-coupled receptor-like"/>
    <property type="match status" value="1"/>
</dbReference>
<feature type="transmembrane region" description="Helical" evidence="8">
    <location>
        <begin position="56"/>
        <end position="77"/>
    </location>
</feature>
<dbReference type="Gene3D" id="1.20.1070.10">
    <property type="entry name" value="Rhodopsin 7-helix transmembrane proteins"/>
    <property type="match status" value="1"/>
</dbReference>
<feature type="domain" description="G-protein coupled receptors family 1 profile" evidence="9">
    <location>
        <begin position="1"/>
        <end position="109"/>
    </location>
</feature>
<dbReference type="PRINTS" id="PR00237">
    <property type="entry name" value="GPCRRHODOPSN"/>
</dbReference>
<dbReference type="AlphaFoldDB" id="A0A9Q1D5P8"/>
<feature type="transmembrane region" description="Helical" evidence="8">
    <location>
        <begin position="31"/>
        <end position="49"/>
    </location>
</feature>
<keyword evidence="4 8" id="KW-0812">Transmembrane</keyword>
<evidence type="ECO:0000256" key="3">
    <source>
        <dbReference type="ARBA" id="ARBA00018873"/>
    </source>
</evidence>
<evidence type="ECO:0000256" key="5">
    <source>
        <dbReference type="ARBA" id="ARBA00022989"/>
    </source>
</evidence>
<evidence type="ECO:0000256" key="4">
    <source>
        <dbReference type="ARBA" id="ARBA00022692"/>
    </source>
</evidence>
<dbReference type="PANTHER" id="PTHR46061">
    <property type="entry name" value="THYROTROPIN-RELEASING HORMONE RECEPTOR"/>
    <property type="match status" value="1"/>
</dbReference>
<feature type="transmembrane region" description="Helical" evidence="8">
    <location>
        <begin position="89"/>
        <end position="112"/>
    </location>
</feature>
<dbReference type="PROSITE" id="PS50262">
    <property type="entry name" value="G_PROTEIN_RECEP_F1_2"/>
    <property type="match status" value="1"/>
</dbReference>
<dbReference type="GO" id="GO:0004997">
    <property type="term" value="F:thyrotropin-releasing hormone receptor activity"/>
    <property type="evidence" value="ECO:0007669"/>
    <property type="project" value="InterPro"/>
</dbReference>
<dbReference type="Pfam" id="PF00001">
    <property type="entry name" value="7tm_1"/>
    <property type="match status" value="1"/>
</dbReference>
<evidence type="ECO:0000256" key="2">
    <source>
        <dbReference type="ARBA" id="ARBA00004370"/>
    </source>
</evidence>
<dbReference type="InterPro" id="IPR000276">
    <property type="entry name" value="GPCR_Rhodpsn"/>
</dbReference>
<name>A0A9Q1D5P8_CONCO</name>
<keyword evidence="5 8" id="KW-1133">Transmembrane helix</keyword>
<dbReference type="PRINTS" id="PR01846">
    <property type="entry name" value="TRHRFAMILY"/>
</dbReference>
<comment type="subcellular location">
    <subcellularLocation>
        <location evidence="2">Membrane</location>
    </subcellularLocation>
</comment>